<evidence type="ECO:0000313" key="2">
    <source>
        <dbReference type="Proteomes" id="UP000034196"/>
    </source>
</evidence>
<gene>
    <name evidence="1" type="ORF">WN71_020735</name>
</gene>
<protein>
    <submittedName>
        <fullName evidence="1">Uncharacterized protein</fullName>
    </submittedName>
</protein>
<accession>A0A1J4NUG7</accession>
<keyword evidence="2" id="KW-1185">Reference proteome</keyword>
<evidence type="ECO:0000313" key="1">
    <source>
        <dbReference type="EMBL" id="OIJ66087.1"/>
    </source>
</evidence>
<name>A0A1J4NUG7_9ACTN</name>
<dbReference type="InterPro" id="IPR008928">
    <property type="entry name" value="6-hairpin_glycosidase_sf"/>
</dbReference>
<sequence length="215" mass="23937">MRSRIGADGEEFYDLRSTALAGLVGLSVGDDEAVAGALDFTRRLMADQPDLPRNFFLVRDSKGHLVTSFDDAEARLFTVGFAEHQRDPLYYALGLGMTFLAAAHERDGAPESLSGALAYAEQCMARTDAILRHHYTGKIGWGMAKLYRLTRRPEHRAVAEQAAEHLLRTQLSSGAWWIPTLYSAPEEQPRAVTLDRTAEHALWLRLFSDTMRAGD</sequence>
<dbReference type="EMBL" id="LAVA02000046">
    <property type="protein sequence ID" value="OIJ66087.1"/>
    <property type="molecule type" value="Genomic_DNA"/>
</dbReference>
<dbReference type="GO" id="GO:0005975">
    <property type="term" value="P:carbohydrate metabolic process"/>
    <property type="evidence" value="ECO:0007669"/>
    <property type="project" value="InterPro"/>
</dbReference>
<dbReference type="Proteomes" id="UP000034196">
    <property type="component" value="Unassembled WGS sequence"/>
</dbReference>
<comment type="caution">
    <text evidence="1">The sequence shown here is derived from an EMBL/GenBank/DDBJ whole genome shotgun (WGS) entry which is preliminary data.</text>
</comment>
<proteinExistence type="predicted"/>
<dbReference type="SUPFAM" id="SSF48208">
    <property type="entry name" value="Six-hairpin glycosidases"/>
    <property type="match status" value="1"/>
</dbReference>
<dbReference type="AlphaFoldDB" id="A0A1J4NUG7"/>
<reference evidence="1" key="1">
    <citation type="submission" date="2016-10" db="EMBL/GenBank/DDBJ databases">
        <title>Genome sequence of Streptomyces mangrovisoli MUSC 149.</title>
        <authorList>
            <person name="Lee L.-H."/>
            <person name="Ser H.-L."/>
        </authorList>
    </citation>
    <scope>NUCLEOTIDE SEQUENCE [LARGE SCALE GENOMIC DNA]</scope>
    <source>
        <strain evidence="1">MUSC 149</strain>
    </source>
</reference>
<organism evidence="1 2">
    <name type="scientific">Streptomyces mangrovisoli</name>
    <dbReference type="NCBI Taxonomy" id="1428628"/>
    <lineage>
        <taxon>Bacteria</taxon>
        <taxon>Bacillati</taxon>
        <taxon>Actinomycetota</taxon>
        <taxon>Actinomycetes</taxon>
        <taxon>Kitasatosporales</taxon>
        <taxon>Streptomycetaceae</taxon>
        <taxon>Streptomyces</taxon>
    </lineage>
</organism>